<feature type="compositionally biased region" description="Pro residues" evidence="1">
    <location>
        <begin position="48"/>
        <end position="63"/>
    </location>
</feature>
<proteinExistence type="predicted"/>
<reference evidence="2" key="1">
    <citation type="submission" date="2016-09" db="EMBL/GenBank/DDBJ databases">
        <authorList>
            <person name="Capua I."/>
            <person name="De Benedictis P."/>
            <person name="Joannis T."/>
            <person name="Lombin L.H."/>
            <person name="Cattoli G."/>
        </authorList>
    </citation>
    <scope>NUCLEOTIDE SEQUENCE</scope>
    <source>
        <strain evidence="2">B9</strain>
    </source>
</reference>
<gene>
    <name evidence="2" type="ORF">CNECB9_600011</name>
</gene>
<accession>A0A1K0J2Z4</accession>
<dbReference type="EMBL" id="FMSH01000508">
    <property type="protein sequence ID" value="SCU99501.1"/>
    <property type="molecule type" value="Genomic_DNA"/>
</dbReference>
<organism evidence="2">
    <name type="scientific">Cupriavidus necator</name>
    <name type="common">Alcaligenes eutrophus</name>
    <name type="synonym">Ralstonia eutropha</name>
    <dbReference type="NCBI Taxonomy" id="106590"/>
    <lineage>
        <taxon>Bacteria</taxon>
        <taxon>Pseudomonadati</taxon>
        <taxon>Pseudomonadota</taxon>
        <taxon>Betaproteobacteria</taxon>
        <taxon>Burkholderiales</taxon>
        <taxon>Burkholderiaceae</taxon>
        <taxon>Cupriavidus</taxon>
    </lineage>
</organism>
<name>A0A1K0J2Z4_CUPNE</name>
<dbReference type="AlphaFoldDB" id="A0A1K0J2Z4"/>
<evidence type="ECO:0000313" key="2">
    <source>
        <dbReference type="EMBL" id="SCU99501.1"/>
    </source>
</evidence>
<protein>
    <submittedName>
        <fullName evidence="2">Uncharacterized protein</fullName>
    </submittedName>
</protein>
<evidence type="ECO:0000256" key="1">
    <source>
        <dbReference type="SAM" id="MobiDB-lite"/>
    </source>
</evidence>
<feature type="region of interest" description="Disordered" evidence="1">
    <location>
        <begin position="34"/>
        <end position="63"/>
    </location>
</feature>
<sequence length="63" mass="7015">MHIICVTAPKQADFAAILRAWLSKLRSKSAFMLPPMQQARITRRRAPCPSPRPPKPPAPSRAP</sequence>